<evidence type="ECO:0000256" key="1">
    <source>
        <dbReference type="ARBA" id="ARBA00000085"/>
    </source>
</evidence>
<dbReference type="CDD" id="cd00130">
    <property type="entry name" value="PAS"/>
    <property type="match status" value="2"/>
</dbReference>
<evidence type="ECO:0000313" key="10">
    <source>
        <dbReference type="EMBL" id="CUH65512.1"/>
    </source>
</evidence>
<dbReference type="PROSITE" id="PS50109">
    <property type="entry name" value="HIS_KIN"/>
    <property type="match status" value="1"/>
</dbReference>
<dbReference type="RefSeq" id="WP_058262634.1">
    <property type="nucleotide sequence ID" value="NZ_CP051181.1"/>
</dbReference>
<feature type="domain" description="PAS" evidence="8">
    <location>
        <begin position="394"/>
        <end position="460"/>
    </location>
</feature>
<feature type="transmembrane region" description="Helical" evidence="5">
    <location>
        <begin position="37"/>
        <end position="54"/>
    </location>
</feature>
<accession>A0A0P1FBL6</accession>
<evidence type="ECO:0000256" key="2">
    <source>
        <dbReference type="ARBA" id="ARBA00012438"/>
    </source>
</evidence>
<dbReference type="InterPro" id="IPR000700">
    <property type="entry name" value="PAS-assoc_C"/>
</dbReference>
<dbReference type="InterPro" id="IPR013655">
    <property type="entry name" value="PAS_fold_3"/>
</dbReference>
<dbReference type="SMART" id="SM00388">
    <property type="entry name" value="HisKA"/>
    <property type="match status" value="1"/>
</dbReference>
<gene>
    <name evidence="10" type="ORF">TG4357_01906</name>
</gene>
<dbReference type="PROSITE" id="PS50112">
    <property type="entry name" value="PAS"/>
    <property type="match status" value="2"/>
</dbReference>
<evidence type="ECO:0000259" key="8">
    <source>
        <dbReference type="PROSITE" id="PS50112"/>
    </source>
</evidence>
<proteinExistence type="predicted"/>
<reference evidence="10 11" key="1">
    <citation type="submission" date="2015-09" db="EMBL/GenBank/DDBJ databases">
        <authorList>
            <consortium name="Swine Surveillance"/>
        </authorList>
    </citation>
    <scope>NUCLEOTIDE SEQUENCE [LARGE SCALE GENOMIC DNA]</scope>
    <source>
        <strain evidence="10 11">CECT 4357</strain>
    </source>
</reference>
<feature type="domain" description="Histidine kinase" evidence="6">
    <location>
        <begin position="653"/>
        <end position="873"/>
    </location>
</feature>
<dbReference type="InterPro" id="IPR003661">
    <property type="entry name" value="HisK_dim/P_dom"/>
</dbReference>
<dbReference type="GO" id="GO:0000155">
    <property type="term" value="F:phosphorelay sensor kinase activity"/>
    <property type="evidence" value="ECO:0007669"/>
    <property type="project" value="InterPro"/>
</dbReference>
<feature type="transmembrane region" description="Helical" evidence="5">
    <location>
        <begin position="108"/>
        <end position="128"/>
    </location>
</feature>
<dbReference type="EC" id="2.7.13.3" evidence="2"/>
<feature type="domain" description="PAC" evidence="9">
    <location>
        <begin position="341"/>
        <end position="393"/>
    </location>
</feature>
<evidence type="ECO:0000256" key="3">
    <source>
        <dbReference type="ARBA" id="ARBA00022553"/>
    </source>
</evidence>
<keyword evidence="5" id="KW-0812">Transmembrane</keyword>
<dbReference type="Pfam" id="PF02518">
    <property type="entry name" value="HATPase_c"/>
    <property type="match status" value="1"/>
</dbReference>
<keyword evidence="3 4" id="KW-0597">Phosphoprotein</keyword>
<dbReference type="Pfam" id="PF08447">
    <property type="entry name" value="PAS_3"/>
    <property type="match status" value="1"/>
</dbReference>
<dbReference type="STRING" id="53501.SAMN04488043_11544"/>
<dbReference type="Gene3D" id="3.30.565.10">
    <property type="entry name" value="Histidine kinase-like ATPase, C-terminal domain"/>
    <property type="match status" value="1"/>
</dbReference>
<feature type="transmembrane region" description="Helical" evidence="5">
    <location>
        <begin position="202"/>
        <end position="222"/>
    </location>
</feature>
<dbReference type="SUPFAM" id="SSF47384">
    <property type="entry name" value="Homodimeric domain of signal transducing histidine kinase"/>
    <property type="match status" value="1"/>
</dbReference>
<evidence type="ECO:0000256" key="4">
    <source>
        <dbReference type="PROSITE-ProRule" id="PRU00169"/>
    </source>
</evidence>
<dbReference type="Gene3D" id="3.40.50.2300">
    <property type="match status" value="1"/>
</dbReference>
<dbReference type="InterPro" id="IPR001789">
    <property type="entry name" value="Sig_transdc_resp-reg_receiver"/>
</dbReference>
<name>A0A0P1FBL6_THAGE</name>
<dbReference type="SMART" id="SM00091">
    <property type="entry name" value="PAS"/>
    <property type="match status" value="3"/>
</dbReference>
<feature type="domain" description="PAC" evidence="9">
    <location>
        <begin position="590"/>
        <end position="640"/>
    </location>
</feature>
<dbReference type="InterPro" id="IPR036890">
    <property type="entry name" value="HATPase_C_sf"/>
</dbReference>
<dbReference type="SUPFAM" id="SSF55874">
    <property type="entry name" value="ATPase domain of HSP90 chaperone/DNA topoisomerase II/histidine kinase"/>
    <property type="match status" value="1"/>
</dbReference>
<feature type="transmembrane region" description="Helical" evidence="5">
    <location>
        <begin position="66"/>
        <end position="87"/>
    </location>
</feature>
<feature type="transmembrane region" description="Helical" evidence="5">
    <location>
        <begin position="6"/>
        <end position="25"/>
    </location>
</feature>
<dbReference type="PROSITE" id="PS50110">
    <property type="entry name" value="RESPONSE_REGULATORY"/>
    <property type="match status" value="1"/>
</dbReference>
<dbReference type="SUPFAM" id="SSF55785">
    <property type="entry name" value="PYP-like sensor domain (PAS domain)"/>
    <property type="match status" value="3"/>
</dbReference>
<dbReference type="PANTHER" id="PTHR43065:SF49">
    <property type="entry name" value="HISTIDINE KINASE"/>
    <property type="match status" value="1"/>
</dbReference>
<dbReference type="Pfam" id="PF00512">
    <property type="entry name" value="HisKA"/>
    <property type="match status" value="1"/>
</dbReference>
<keyword evidence="5" id="KW-0472">Membrane</keyword>
<dbReference type="InterPro" id="IPR036097">
    <property type="entry name" value="HisK_dim/P_sf"/>
</dbReference>
<dbReference type="SMART" id="SM00086">
    <property type="entry name" value="PAC"/>
    <property type="match status" value="3"/>
</dbReference>
<evidence type="ECO:0000313" key="11">
    <source>
        <dbReference type="Proteomes" id="UP000051587"/>
    </source>
</evidence>
<comment type="catalytic activity">
    <reaction evidence="1">
        <text>ATP + protein L-histidine = ADP + protein N-phospho-L-histidine.</text>
        <dbReference type="EC" id="2.7.13.3"/>
    </reaction>
</comment>
<dbReference type="Gene3D" id="3.30.450.20">
    <property type="entry name" value="PAS domain"/>
    <property type="match status" value="3"/>
</dbReference>
<dbReference type="InterPro" id="IPR000014">
    <property type="entry name" value="PAS"/>
</dbReference>
<dbReference type="SMART" id="SM00448">
    <property type="entry name" value="REC"/>
    <property type="match status" value="1"/>
</dbReference>
<dbReference type="OrthoDB" id="9796100at2"/>
<dbReference type="Gene3D" id="2.10.70.100">
    <property type="match status" value="1"/>
</dbReference>
<evidence type="ECO:0000259" key="6">
    <source>
        <dbReference type="PROSITE" id="PS50109"/>
    </source>
</evidence>
<dbReference type="PRINTS" id="PR00344">
    <property type="entry name" value="BCTRLSENSOR"/>
</dbReference>
<dbReference type="InterPro" id="IPR003594">
    <property type="entry name" value="HATPase_dom"/>
</dbReference>
<dbReference type="AlphaFoldDB" id="A0A0P1FBL6"/>
<dbReference type="InterPro" id="IPR035965">
    <property type="entry name" value="PAS-like_dom_sf"/>
</dbReference>
<protein>
    <recommendedName>
        <fullName evidence="2">histidine kinase</fullName>
        <ecNumber evidence="2">2.7.13.3</ecNumber>
    </recommendedName>
</protein>
<feature type="domain" description="PAS" evidence="8">
    <location>
        <begin position="262"/>
        <end position="331"/>
    </location>
</feature>
<evidence type="ECO:0000259" key="7">
    <source>
        <dbReference type="PROSITE" id="PS50110"/>
    </source>
</evidence>
<dbReference type="InterPro" id="IPR011006">
    <property type="entry name" value="CheY-like_superfamily"/>
</dbReference>
<dbReference type="SMART" id="SM00387">
    <property type="entry name" value="HATPase_c"/>
    <property type="match status" value="1"/>
</dbReference>
<evidence type="ECO:0000256" key="5">
    <source>
        <dbReference type="SAM" id="Phobius"/>
    </source>
</evidence>
<keyword evidence="5" id="KW-1133">Transmembrane helix</keyword>
<dbReference type="PROSITE" id="PS50113">
    <property type="entry name" value="PAC"/>
    <property type="match status" value="3"/>
</dbReference>
<dbReference type="InterPro" id="IPR005467">
    <property type="entry name" value="His_kinase_dom"/>
</dbReference>
<dbReference type="EMBL" id="CYSA01000016">
    <property type="protein sequence ID" value="CUH65512.1"/>
    <property type="molecule type" value="Genomic_DNA"/>
</dbReference>
<dbReference type="NCBIfam" id="TIGR00229">
    <property type="entry name" value="sensory_box"/>
    <property type="match status" value="3"/>
</dbReference>
<dbReference type="Pfam" id="PF00072">
    <property type="entry name" value="Response_reg"/>
    <property type="match status" value="1"/>
</dbReference>
<organism evidence="10 11">
    <name type="scientific">Thalassovita gelatinovora</name>
    <name type="common">Thalassobius gelatinovorus</name>
    <dbReference type="NCBI Taxonomy" id="53501"/>
    <lineage>
        <taxon>Bacteria</taxon>
        <taxon>Pseudomonadati</taxon>
        <taxon>Pseudomonadota</taxon>
        <taxon>Alphaproteobacteria</taxon>
        <taxon>Rhodobacterales</taxon>
        <taxon>Roseobacteraceae</taxon>
        <taxon>Thalassovita</taxon>
    </lineage>
</organism>
<feature type="domain" description="PAC" evidence="9">
    <location>
        <begin position="466"/>
        <end position="518"/>
    </location>
</feature>
<dbReference type="PANTHER" id="PTHR43065">
    <property type="entry name" value="SENSOR HISTIDINE KINASE"/>
    <property type="match status" value="1"/>
</dbReference>
<evidence type="ECO:0000259" key="9">
    <source>
        <dbReference type="PROSITE" id="PS50113"/>
    </source>
</evidence>
<dbReference type="InterPro" id="IPR004358">
    <property type="entry name" value="Sig_transdc_His_kin-like_C"/>
</dbReference>
<sequence length="1012" mass="111530">MDYQFAITLGYGSCLLGVGVVALMQPRDIEDLPVNRHFAYLGLFGLFQGGRGFVDAWRLVADVVPSWLNGVAVALLVVSFLSLFEFSRRSVTRPWAAADKSVPIVSKWIYLLFGLIGGMLLLSGSGQLAVVEAVARYVLGLPAAVMAALALRRAFGFAPVVSRILGGSFLLYGAFAGVFVPASPGLPGWLPTTADFLKLTGVSVSLVLTGVAGAAMISLAVLCREQTGRLIAALRAADRQGRDAEELRENPVASGSADLHESERRLQHAMNIGKLGYYIWDFEKGKNVFITEEFAALHGMTIEEYMSEIDTEEDDIALIHPDDREMYIKALSARRETPDPITLEYRIVGKDGVTRFVHEVEAAPEWRADEPTMMEGTLQDITDFKLLEQELRASEATYRGILDHLDETYYRSDKQGRITMISPSCQDLLGYSVDDLIGRPIKSLYFDSEARHHFLQALDEQGGHIRNYPAWLCHKDGQVIVGETNARFILGDNDEVLGVEGTVRNVTERMQAEEINTRLGRIIEDSVNEVYVFGGDDLHFILVNRGARENLGYSMDELKGMSPFDIKPDYSRQDFLDLIQPLRDGRVQVLEFEIRHQRKDGSFYDVQIRLQIARTETPPIYFAIVEDITERKATELQLVRAQKLEAVGQLTGGIAHDFNNLLAVIQGNAEVLEDDGIYDPRMVSQILRATERGAELTQRLLAFSRQQPLAPEEIDLSELVGGMLSLLQRTLGETIDIQSQAEEGLWPALADPGQVENALLNLAINARHAMPDGGPLTIACQNVSLPEPDGEPDSDQLVGDFVMLSVGDRGHGMSKETLARVFEPFFTTKEVGEGSGLGLSMVYGFARQSGGQVIIDSVVGEGTTVKLFLPKAEANSGRRMRVKTQDIPKGQGETVLVLEDESEVRTITGRMLRKLGYTVVMAQNTDEAQRTLAAMPGIRLILSDVVLPGGISGPEFAAQVRANSPDMQFIFMSGYPAEYLRQNRSVNADIQLLTKPFRVGQLAQAVNSVFHG</sequence>
<dbReference type="Proteomes" id="UP000051587">
    <property type="component" value="Unassembled WGS sequence"/>
</dbReference>
<feature type="modified residue" description="4-aspartylphosphate" evidence="4">
    <location>
        <position position="944"/>
    </location>
</feature>
<dbReference type="InterPro" id="IPR001610">
    <property type="entry name" value="PAC"/>
</dbReference>
<dbReference type="Pfam" id="PF13426">
    <property type="entry name" value="PAS_9"/>
    <property type="match status" value="2"/>
</dbReference>
<feature type="domain" description="Response regulatory" evidence="7">
    <location>
        <begin position="894"/>
        <end position="1010"/>
    </location>
</feature>
<feature type="transmembrane region" description="Helical" evidence="5">
    <location>
        <begin position="164"/>
        <end position="182"/>
    </location>
</feature>
<dbReference type="CDD" id="cd00082">
    <property type="entry name" value="HisKA"/>
    <property type="match status" value="1"/>
</dbReference>
<dbReference type="SUPFAM" id="SSF52172">
    <property type="entry name" value="CheY-like"/>
    <property type="match status" value="1"/>
</dbReference>
<dbReference type="Gene3D" id="1.10.287.130">
    <property type="match status" value="1"/>
</dbReference>
<keyword evidence="11" id="KW-1185">Reference proteome</keyword>